<evidence type="ECO:0000256" key="10">
    <source>
        <dbReference type="PIRSR" id="PIRSR602401-1"/>
    </source>
</evidence>
<keyword evidence="7 10" id="KW-0408">Iron</keyword>
<comment type="subcellular location">
    <subcellularLocation>
        <location evidence="2">Membrane</location>
    </subcellularLocation>
</comment>
<dbReference type="GO" id="GO:0004497">
    <property type="term" value="F:monooxygenase activity"/>
    <property type="evidence" value="ECO:0007669"/>
    <property type="project" value="UniProtKB-KW"/>
</dbReference>
<keyword evidence="9" id="KW-0472">Membrane</keyword>
<sequence>MIVEYLALFVVIFLIVRPILNKIFRTNKLPPSPIGLPIIGHFHLLGPIIHRSFKQFTDRYGPIISLRLGSIPCIVISSPELARDFLKTNEQYFCEHNASIAVNRLTYASSVAFAPYGPYFKFIKKLTINELLGTRPVNSFAALRTKERNRFLQLLREKSQRGETVNLTDELPKLSNNIVSQMILGTSNDGDYADEARIVIKEVTKVFGEFNLSDFVWFLKNVDLQGIGKRIEATFKKYDTLLEKIISEREELRRKRKKMVSSLDNNDIDQNYENGVLNNNNNNVEVKDFLDILLDNLEDHKEDIKLSRVHIKAIIVDYFTAGTDTTAITTEWALAELINNPKVLGKARQEIDRVVGKTRLVSESDSPNLPYIQAIIKETLRLHPPLPLLERKCVKQCQIGEYIIPENAMLFVNNWAMARDPKTWESPMDFRPERFLVESNEGGGLKMGPIDVKGNNFQLLPFGAGRRMCPGVNLATQMLPALLANIIQCFDLTVPDSQGGDPRAVNDLGVLNMEEAPGFTGPRLHELICLPVPRLGSPLISTIEA</sequence>
<dbReference type="PANTHER" id="PTHR47943:SF8">
    <property type="entry name" value="CYTOCHROME P450"/>
    <property type="match status" value="1"/>
</dbReference>
<dbReference type="EMBL" id="JAATIQ010000053">
    <property type="protein sequence ID" value="KAF4392444.1"/>
    <property type="molecule type" value="Genomic_DNA"/>
</dbReference>
<keyword evidence="4 10" id="KW-0349">Heme</keyword>
<keyword evidence="14" id="KW-1185">Reference proteome</keyword>
<dbReference type="PANTHER" id="PTHR47943">
    <property type="entry name" value="CYTOCHROME P450 93A3-LIKE"/>
    <property type="match status" value="1"/>
</dbReference>
<name>A0A7J6HB21_CANSA</name>
<dbReference type="GO" id="GO:0016020">
    <property type="term" value="C:membrane"/>
    <property type="evidence" value="ECO:0007669"/>
    <property type="project" value="UniProtKB-SubCell"/>
</dbReference>
<keyword evidence="6 11" id="KW-0560">Oxidoreductase</keyword>
<accession>A0A7J6HB21</accession>
<dbReference type="AlphaFoldDB" id="A0A7J6HB21"/>
<dbReference type="Gene3D" id="1.10.630.10">
    <property type="entry name" value="Cytochrome P450"/>
    <property type="match status" value="1"/>
</dbReference>
<evidence type="ECO:0008006" key="15">
    <source>
        <dbReference type="Google" id="ProtNLM"/>
    </source>
</evidence>
<proteinExistence type="inferred from homology"/>
<dbReference type="GO" id="GO:0020037">
    <property type="term" value="F:heme binding"/>
    <property type="evidence" value="ECO:0007669"/>
    <property type="project" value="InterPro"/>
</dbReference>
<keyword evidence="8 11" id="KW-0503">Monooxygenase</keyword>
<dbReference type="Proteomes" id="UP000583929">
    <property type="component" value="Unassembled WGS sequence"/>
</dbReference>
<evidence type="ECO:0000256" key="6">
    <source>
        <dbReference type="ARBA" id="ARBA00023002"/>
    </source>
</evidence>
<dbReference type="InterPro" id="IPR001128">
    <property type="entry name" value="Cyt_P450"/>
</dbReference>
<protein>
    <recommendedName>
        <fullName evidence="15">Cytochrome P450</fullName>
    </recommendedName>
</protein>
<dbReference type="PROSITE" id="PS00086">
    <property type="entry name" value="CYTOCHROME_P450"/>
    <property type="match status" value="1"/>
</dbReference>
<evidence type="ECO:0000256" key="7">
    <source>
        <dbReference type="ARBA" id="ARBA00023004"/>
    </source>
</evidence>
<organism evidence="13 14">
    <name type="scientific">Cannabis sativa</name>
    <name type="common">Hemp</name>
    <name type="synonym">Marijuana</name>
    <dbReference type="NCBI Taxonomy" id="3483"/>
    <lineage>
        <taxon>Eukaryota</taxon>
        <taxon>Viridiplantae</taxon>
        <taxon>Streptophyta</taxon>
        <taxon>Embryophyta</taxon>
        <taxon>Tracheophyta</taxon>
        <taxon>Spermatophyta</taxon>
        <taxon>Magnoliopsida</taxon>
        <taxon>eudicotyledons</taxon>
        <taxon>Gunneridae</taxon>
        <taxon>Pentapetalae</taxon>
        <taxon>rosids</taxon>
        <taxon>fabids</taxon>
        <taxon>Rosales</taxon>
        <taxon>Cannabaceae</taxon>
        <taxon>Cannabis</taxon>
    </lineage>
</organism>
<comment type="similarity">
    <text evidence="3 11">Belongs to the cytochrome P450 family.</text>
</comment>
<evidence type="ECO:0000313" key="14">
    <source>
        <dbReference type="Proteomes" id="UP000583929"/>
    </source>
</evidence>
<dbReference type="SUPFAM" id="SSF48264">
    <property type="entry name" value="Cytochrome P450"/>
    <property type="match status" value="1"/>
</dbReference>
<keyword evidence="12" id="KW-0175">Coiled coil</keyword>
<evidence type="ECO:0000256" key="1">
    <source>
        <dbReference type="ARBA" id="ARBA00001971"/>
    </source>
</evidence>
<evidence type="ECO:0000256" key="11">
    <source>
        <dbReference type="RuleBase" id="RU000461"/>
    </source>
</evidence>
<dbReference type="InterPro" id="IPR017972">
    <property type="entry name" value="Cyt_P450_CS"/>
</dbReference>
<evidence type="ECO:0000256" key="9">
    <source>
        <dbReference type="ARBA" id="ARBA00023136"/>
    </source>
</evidence>
<evidence type="ECO:0000313" key="13">
    <source>
        <dbReference type="EMBL" id="KAF4392444.1"/>
    </source>
</evidence>
<dbReference type="GO" id="GO:0005506">
    <property type="term" value="F:iron ion binding"/>
    <property type="evidence" value="ECO:0007669"/>
    <property type="project" value="InterPro"/>
</dbReference>
<evidence type="ECO:0000256" key="2">
    <source>
        <dbReference type="ARBA" id="ARBA00004370"/>
    </source>
</evidence>
<dbReference type="GO" id="GO:0016705">
    <property type="term" value="F:oxidoreductase activity, acting on paired donors, with incorporation or reduction of molecular oxygen"/>
    <property type="evidence" value="ECO:0007669"/>
    <property type="project" value="InterPro"/>
</dbReference>
<gene>
    <name evidence="13" type="ORF">G4B88_005403</name>
</gene>
<dbReference type="PRINTS" id="PR00463">
    <property type="entry name" value="EP450I"/>
</dbReference>
<dbReference type="InterPro" id="IPR002401">
    <property type="entry name" value="Cyt_P450_E_grp-I"/>
</dbReference>
<feature type="binding site" description="axial binding residue" evidence="10">
    <location>
        <position position="469"/>
    </location>
    <ligand>
        <name>heme</name>
        <dbReference type="ChEBI" id="CHEBI:30413"/>
    </ligand>
    <ligandPart>
        <name>Fe</name>
        <dbReference type="ChEBI" id="CHEBI:18248"/>
    </ligandPart>
</feature>
<evidence type="ECO:0000256" key="5">
    <source>
        <dbReference type="ARBA" id="ARBA00022723"/>
    </source>
</evidence>
<dbReference type="PRINTS" id="PR00385">
    <property type="entry name" value="P450"/>
</dbReference>
<reference evidence="13 14" key="1">
    <citation type="journal article" date="2020" name="bioRxiv">
        <title>Sequence and annotation of 42 cannabis genomes reveals extensive copy number variation in cannabinoid synthesis and pathogen resistance genes.</title>
        <authorList>
            <person name="Mckernan K.J."/>
            <person name="Helbert Y."/>
            <person name="Kane L.T."/>
            <person name="Ebling H."/>
            <person name="Zhang L."/>
            <person name="Liu B."/>
            <person name="Eaton Z."/>
            <person name="Mclaughlin S."/>
            <person name="Kingan S."/>
            <person name="Baybayan P."/>
            <person name="Concepcion G."/>
            <person name="Jordan M."/>
            <person name="Riva A."/>
            <person name="Barbazuk W."/>
            <person name="Harkins T."/>
        </authorList>
    </citation>
    <scope>NUCLEOTIDE SEQUENCE [LARGE SCALE GENOMIC DNA]</scope>
    <source>
        <strain evidence="14">cv. Jamaican Lion 4</strain>
        <tissue evidence="13">Leaf</tissue>
    </source>
</reference>
<feature type="coiled-coil region" evidence="12">
    <location>
        <begin position="235"/>
        <end position="262"/>
    </location>
</feature>
<evidence type="ECO:0000256" key="8">
    <source>
        <dbReference type="ARBA" id="ARBA00023033"/>
    </source>
</evidence>
<evidence type="ECO:0000256" key="4">
    <source>
        <dbReference type="ARBA" id="ARBA00022617"/>
    </source>
</evidence>
<comment type="cofactor">
    <cofactor evidence="1 10">
        <name>heme</name>
        <dbReference type="ChEBI" id="CHEBI:30413"/>
    </cofactor>
</comment>
<keyword evidence="5 10" id="KW-0479">Metal-binding</keyword>
<comment type="caution">
    <text evidence="13">The sequence shown here is derived from an EMBL/GenBank/DDBJ whole genome shotgun (WGS) entry which is preliminary data.</text>
</comment>
<dbReference type="InterPro" id="IPR036396">
    <property type="entry name" value="Cyt_P450_sf"/>
</dbReference>
<evidence type="ECO:0000256" key="3">
    <source>
        <dbReference type="ARBA" id="ARBA00010617"/>
    </source>
</evidence>
<dbReference type="Pfam" id="PF00067">
    <property type="entry name" value="p450"/>
    <property type="match status" value="1"/>
</dbReference>
<evidence type="ECO:0000256" key="12">
    <source>
        <dbReference type="SAM" id="Coils"/>
    </source>
</evidence>